<sequence length="165" mass="17173">MRRERDAVGAARDARRLDDVRRLARWLDAAFVIPGTGIRVGLDPLLGLLPGLGDLAGSLLGAWIVVVAHRLGAPPAVLVRMGLNLAIDSVVGAVPVLGDLFDVAWRANLRNAALLDAWSAAPARAGRSSALVVAGVLAAVLAVTAAVVFAGWHVVAWATGEMHSR</sequence>
<proteinExistence type="predicted"/>
<keyword evidence="3" id="KW-1185">Reference proteome</keyword>
<evidence type="ECO:0000256" key="1">
    <source>
        <dbReference type="SAM" id="Phobius"/>
    </source>
</evidence>
<dbReference type="Pfam" id="PF13430">
    <property type="entry name" value="DUF4112"/>
    <property type="match status" value="1"/>
</dbReference>
<protein>
    <recommendedName>
        <fullName evidence="4">DUF4112 domain-containing protein</fullName>
    </recommendedName>
</protein>
<dbReference type="RefSeq" id="WP_248353099.1">
    <property type="nucleotide sequence ID" value="NZ_AP025591.1"/>
</dbReference>
<dbReference type="InterPro" id="IPR025187">
    <property type="entry name" value="DUF4112"/>
</dbReference>
<dbReference type="EMBL" id="AP025591">
    <property type="protein sequence ID" value="BDG04653.1"/>
    <property type="molecule type" value="Genomic_DNA"/>
</dbReference>
<keyword evidence="1" id="KW-0472">Membrane</keyword>
<accession>A0ABN6MY44</accession>
<evidence type="ECO:0000313" key="2">
    <source>
        <dbReference type="EMBL" id="BDG04653.1"/>
    </source>
</evidence>
<keyword evidence="1" id="KW-0812">Transmembrane</keyword>
<evidence type="ECO:0000313" key="3">
    <source>
        <dbReference type="Proteomes" id="UP001162891"/>
    </source>
</evidence>
<keyword evidence="1" id="KW-1133">Transmembrane helix</keyword>
<evidence type="ECO:0008006" key="4">
    <source>
        <dbReference type="Google" id="ProtNLM"/>
    </source>
</evidence>
<dbReference type="PANTHER" id="PTHR35519:SF2">
    <property type="entry name" value="PH DOMAIN PROTEIN"/>
    <property type="match status" value="1"/>
</dbReference>
<gene>
    <name evidence="2" type="ORF">AMOR_36490</name>
</gene>
<reference evidence="3" key="1">
    <citation type="journal article" date="2022" name="Int. J. Syst. Evol. Microbiol.">
        <title>Anaeromyxobacter oryzae sp. nov., Anaeromyxobacter diazotrophicus sp. nov. and Anaeromyxobacter paludicola sp. nov., isolated from paddy soils.</title>
        <authorList>
            <person name="Itoh H."/>
            <person name="Xu Z."/>
            <person name="Mise K."/>
            <person name="Masuda Y."/>
            <person name="Ushijima N."/>
            <person name="Hayakawa C."/>
            <person name="Shiratori Y."/>
            <person name="Senoo K."/>
        </authorList>
    </citation>
    <scope>NUCLEOTIDE SEQUENCE [LARGE SCALE GENOMIC DNA]</scope>
    <source>
        <strain evidence="3">Red232</strain>
    </source>
</reference>
<organism evidence="2 3">
    <name type="scientific">Anaeromyxobacter oryzae</name>
    <dbReference type="NCBI Taxonomy" id="2918170"/>
    <lineage>
        <taxon>Bacteria</taxon>
        <taxon>Pseudomonadati</taxon>
        <taxon>Myxococcota</taxon>
        <taxon>Myxococcia</taxon>
        <taxon>Myxococcales</taxon>
        <taxon>Cystobacterineae</taxon>
        <taxon>Anaeromyxobacteraceae</taxon>
        <taxon>Anaeromyxobacter</taxon>
    </lineage>
</organism>
<dbReference type="Proteomes" id="UP001162891">
    <property type="component" value="Chromosome"/>
</dbReference>
<dbReference type="PANTHER" id="PTHR35519">
    <property type="entry name" value="MEMBRANE PROTEINS"/>
    <property type="match status" value="1"/>
</dbReference>
<feature type="transmembrane region" description="Helical" evidence="1">
    <location>
        <begin position="130"/>
        <end position="155"/>
    </location>
</feature>
<name>A0ABN6MY44_9BACT</name>